<keyword evidence="1" id="KW-0812">Transmembrane</keyword>
<organism evidence="2 3">
    <name type="scientific">Oryzihumus leptocrescens</name>
    <dbReference type="NCBI Taxonomy" id="297536"/>
    <lineage>
        <taxon>Bacteria</taxon>
        <taxon>Bacillati</taxon>
        <taxon>Actinomycetota</taxon>
        <taxon>Actinomycetes</taxon>
        <taxon>Micrococcales</taxon>
        <taxon>Intrasporangiaceae</taxon>
        <taxon>Oryzihumus</taxon>
    </lineage>
</organism>
<keyword evidence="1" id="KW-0472">Membrane</keyword>
<proteinExistence type="predicted"/>
<feature type="transmembrane region" description="Helical" evidence="1">
    <location>
        <begin position="36"/>
        <end position="54"/>
    </location>
</feature>
<gene>
    <name evidence="2" type="ORF">FB474_3769</name>
</gene>
<keyword evidence="1" id="KW-1133">Transmembrane helix</keyword>
<sequence length="55" mass="6183">MTTRVLRRQQPRSYPYDAEHRPVPYAEVQRDVGSSLFLGAVVLIGLMTLIVLGLV</sequence>
<dbReference type="Proteomes" id="UP000319514">
    <property type="component" value="Unassembled WGS sequence"/>
</dbReference>
<dbReference type="EMBL" id="VFOQ01000002">
    <property type="protein sequence ID" value="TQL57001.1"/>
    <property type="molecule type" value="Genomic_DNA"/>
</dbReference>
<evidence type="ECO:0000256" key="1">
    <source>
        <dbReference type="SAM" id="Phobius"/>
    </source>
</evidence>
<comment type="caution">
    <text evidence="2">The sequence shown here is derived from an EMBL/GenBank/DDBJ whole genome shotgun (WGS) entry which is preliminary data.</text>
</comment>
<name>A0A542Z9P0_9MICO</name>
<dbReference type="AlphaFoldDB" id="A0A542Z9P0"/>
<keyword evidence="3" id="KW-1185">Reference proteome</keyword>
<dbReference type="RefSeq" id="WP_185746264.1">
    <property type="nucleotide sequence ID" value="NZ_BAAAKX010000019.1"/>
</dbReference>
<reference evidence="2 3" key="1">
    <citation type="submission" date="2019-06" db="EMBL/GenBank/DDBJ databases">
        <title>Sequencing the genomes of 1000 actinobacteria strains.</title>
        <authorList>
            <person name="Klenk H.-P."/>
        </authorList>
    </citation>
    <scope>NUCLEOTIDE SEQUENCE [LARGE SCALE GENOMIC DNA]</scope>
    <source>
        <strain evidence="2 3">DSM 18082</strain>
    </source>
</reference>
<accession>A0A542Z9P0</accession>
<evidence type="ECO:0000313" key="3">
    <source>
        <dbReference type="Proteomes" id="UP000319514"/>
    </source>
</evidence>
<evidence type="ECO:0000313" key="2">
    <source>
        <dbReference type="EMBL" id="TQL57001.1"/>
    </source>
</evidence>
<protein>
    <submittedName>
        <fullName evidence="2">Uncharacterized protein</fullName>
    </submittedName>
</protein>